<dbReference type="Pfam" id="PF05729">
    <property type="entry name" value="NACHT"/>
    <property type="match status" value="1"/>
</dbReference>
<dbReference type="RefSeq" id="XP_022111507.1">
    <property type="nucleotide sequence ID" value="XM_022255815.1"/>
</dbReference>
<dbReference type="Gene3D" id="3.40.50.300">
    <property type="entry name" value="P-loop containing nucleotide triphosphate hydrolases"/>
    <property type="match status" value="1"/>
</dbReference>
<dbReference type="InterPro" id="IPR027417">
    <property type="entry name" value="P-loop_NTPase"/>
</dbReference>
<dbReference type="PANTHER" id="PTHR46312">
    <property type="entry name" value="NACHT DOMAIN-CONTAINING PROTEIN"/>
    <property type="match status" value="1"/>
</dbReference>
<evidence type="ECO:0000313" key="5">
    <source>
        <dbReference type="RefSeq" id="XP_022111507.1"/>
    </source>
</evidence>
<sequence length="845" mass="94804">MTTGSYVQLIPWIELDMKHIKAVYTKILLQTNVHDIKEDTENYEDVFLITTIEGQVIKRVILCGPVGAGKSTILRKIAYDWAVGSVEVLRKFTLLFVLKMSTVKESSNLIDLVFLQLLAHDTAVDKADLNTFIHDKESSSGVLILLDGFDEFQATNIDPSKFGSVLKMLNRKVGQDWFVVVTTRPSCLDDLTSKLLVQHPFVHVSVLGFRPEDVNQYVLRFYSDNLVTAEKLLDRIRSSIVLSDLTKIPMLLLLMCLLWREGAQLPDTLSRLFDEAMGFIFRRKMPHLSKEAASDVAAEIARAVGKTAIQGLLLPEQRHSFQEREFERSVLDRAIQAGVLKSQRVIKSLDMQSIVQFIDKTFQEYCAGKYYQCLQDREFREIHNKIDDPCAFGNLLRFCCGDNEQCAERVLNTVFKKLWTPTEAELALNCYFESQSTSLLSVDFIEAFVARNMVVDYNTHDSLNSFLWFLRHIGSGYLSRIHSLTVARSSLPKFSEVFASHLADMNQLKSLGLTSCHINAQDLIAIATSASELANLTDLDLSHNKGLGGHAKTWVAGLKSMKSLKKLKMRNCGIQYEDLIHLVETVSDMGNLMHCDFSLGKWVEFNVLPRGNSIHANIRASSLTDEDMANILKSLSNRKDLASLTVHGVHGVSGWASLWIPLLQNLTNLEKLILNSCSLESKDIEYLAEALSQMVSLTELSLEGNTSLGGFAKSWAPDLNLMVHLARLSFGWCDLKFTDIKHLVATLSKTPSLKDLSLRGNWALGGFAEAWAPCLEEMVHVVYLDMGWCELKRTDMKHLVAALNRMPTLQNLSLKGNQNLGKALQKHSATGLNQLKCSVCLDMSL</sequence>
<dbReference type="Proteomes" id="UP000694845">
    <property type="component" value="Unplaced"/>
</dbReference>
<dbReference type="OMA" id="LTSCHIN"/>
<dbReference type="OrthoDB" id="120976at2759"/>
<keyword evidence="1" id="KW-0547">Nucleotide-binding</keyword>
<gene>
    <name evidence="5" type="primary">LOC110990721</name>
</gene>
<dbReference type="InterPro" id="IPR007111">
    <property type="entry name" value="NACHT_NTPase"/>
</dbReference>
<evidence type="ECO:0000256" key="1">
    <source>
        <dbReference type="ARBA" id="ARBA00022741"/>
    </source>
</evidence>
<dbReference type="PANTHER" id="PTHR46312:SF2">
    <property type="entry name" value="NUCLEOTIDE-BINDING OLIGOMERIZATION DOMAIN-CONTAINING PROTEIN 2-LIKE"/>
    <property type="match status" value="1"/>
</dbReference>
<keyword evidence="2" id="KW-0067">ATP-binding</keyword>
<dbReference type="GeneID" id="110990721"/>
<dbReference type="PROSITE" id="PS50837">
    <property type="entry name" value="NACHT"/>
    <property type="match status" value="1"/>
</dbReference>
<evidence type="ECO:0000313" key="4">
    <source>
        <dbReference type="Proteomes" id="UP000694845"/>
    </source>
</evidence>
<dbReference type="InterPro" id="IPR032675">
    <property type="entry name" value="LRR_dom_sf"/>
</dbReference>
<name>A0A8B8A2B5_ACAPL</name>
<feature type="domain" description="NACHT" evidence="3">
    <location>
        <begin position="58"/>
        <end position="151"/>
    </location>
</feature>
<dbReference type="SMART" id="SM00368">
    <property type="entry name" value="LRR_RI"/>
    <property type="match status" value="2"/>
</dbReference>
<keyword evidence="4" id="KW-1185">Reference proteome</keyword>
<protein>
    <submittedName>
        <fullName evidence="5">NLR family CARD domain-containing protein 4-like</fullName>
    </submittedName>
</protein>
<reference evidence="5" key="1">
    <citation type="submission" date="2025-08" db="UniProtKB">
        <authorList>
            <consortium name="RefSeq"/>
        </authorList>
    </citation>
    <scope>IDENTIFICATION</scope>
</reference>
<proteinExistence type="predicted"/>
<accession>A0A8B8A2B5</accession>
<dbReference type="GO" id="GO:0005524">
    <property type="term" value="F:ATP binding"/>
    <property type="evidence" value="ECO:0007669"/>
    <property type="project" value="UniProtKB-KW"/>
</dbReference>
<dbReference type="Gene3D" id="3.80.10.10">
    <property type="entry name" value="Ribonuclease Inhibitor"/>
    <property type="match status" value="2"/>
</dbReference>
<dbReference type="SUPFAM" id="SSF52047">
    <property type="entry name" value="RNI-like"/>
    <property type="match status" value="1"/>
</dbReference>
<organism evidence="4 5">
    <name type="scientific">Acanthaster planci</name>
    <name type="common">Crown-of-thorns starfish</name>
    <dbReference type="NCBI Taxonomy" id="133434"/>
    <lineage>
        <taxon>Eukaryota</taxon>
        <taxon>Metazoa</taxon>
        <taxon>Echinodermata</taxon>
        <taxon>Eleutherozoa</taxon>
        <taxon>Asterozoa</taxon>
        <taxon>Asteroidea</taxon>
        <taxon>Valvatacea</taxon>
        <taxon>Valvatida</taxon>
        <taxon>Acanthasteridae</taxon>
        <taxon>Acanthaster</taxon>
    </lineage>
</organism>
<dbReference type="SUPFAM" id="SSF52540">
    <property type="entry name" value="P-loop containing nucleoside triphosphate hydrolases"/>
    <property type="match status" value="1"/>
</dbReference>
<evidence type="ECO:0000259" key="3">
    <source>
        <dbReference type="PROSITE" id="PS50837"/>
    </source>
</evidence>
<evidence type="ECO:0000256" key="2">
    <source>
        <dbReference type="ARBA" id="ARBA00022840"/>
    </source>
</evidence>
<dbReference type="AlphaFoldDB" id="A0A8B8A2B5"/>
<dbReference type="KEGG" id="aplc:110990721"/>